<accession>A0ABT9HKM5</accession>
<name>A0ABT9HKM5_9SPHN</name>
<dbReference type="EMBL" id="JAVAIM010000001">
    <property type="protein sequence ID" value="MDP4573699.1"/>
    <property type="molecule type" value="Genomic_DNA"/>
</dbReference>
<proteinExistence type="predicted"/>
<gene>
    <name evidence="2" type="ORF">Q9K02_00930</name>
</gene>
<dbReference type="SUPFAM" id="SSF74653">
    <property type="entry name" value="TolA/TonB C-terminal domain"/>
    <property type="match status" value="1"/>
</dbReference>
<organism evidence="2 3">
    <name type="scientific">Qipengyuania profundimaris</name>
    <dbReference type="NCBI Taxonomy" id="3067652"/>
    <lineage>
        <taxon>Bacteria</taxon>
        <taxon>Pseudomonadati</taxon>
        <taxon>Pseudomonadota</taxon>
        <taxon>Alphaproteobacteria</taxon>
        <taxon>Sphingomonadales</taxon>
        <taxon>Erythrobacteraceae</taxon>
        <taxon>Qipengyuania</taxon>
    </lineage>
</organism>
<dbReference type="RefSeq" id="WP_305931184.1">
    <property type="nucleotide sequence ID" value="NZ_JAVAIM010000001.1"/>
</dbReference>
<dbReference type="Pfam" id="PF03544">
    <property type="entry name" value="TonB_C"/>
    <property type="match status" value="1"/>
</dbReference>
<dbReference type="PROSITE" id="PS52015">
    <property type="entry name" value="TONB_CTD"/>
    <property type="match status" value="1"/>
</dbReference>
<feature type="domain" description="TonB C-terminal" evidence="1">
    <location>
        <begin position="172"/>
        <end position="266"/>
    </location>
</feature>
<evidence type="ECO:0000259" key="1">
    <source>
        <dbReference type="PROSITE" id="PS52015"/>
    </source>
</evidence>
<evidence type="ECO:0000313" key="3">
    <source>
        <dbReference type="Proteomes" id="UP001240639"/>
    </source>
</evidence>
<evidence type="ECO:0000313" key="2">
    <source>
        <dbReference type="EMBL" id="MDP4573699.1"/>
    </source>
</evidence>
<dbReference type="InterPro" id="IPR037682">
    <property type="entry name" value="TonB_C"/>
</dbReference>
<reference evidence="2 3" key="1">
    <citation type="submission" date="2023-08" db="EMBL/GenBank/DDBJ databases">
        <title>genomic of G39.</title>
        <authorList>
            <person name="Wang Y."/>
        </authorList>
    </citation>
    <scope>NUCLEOTIDE SEQUENCE [LARGE SCALE GENOMIC DNA]</scope>
    <source>
        <strain evidence="2 3">G39</strain>
    </source>
</reference>
<comment type="caution">
    <text evidence="2">The sequence shown here is derived from an EMBL/GenBank/DDBJ whole genome shotgun (WGS) entry which is preliminary data.</text>
</comment>
<dbReference type="Proteomes" id="UP001240639">
    <property type="component" value="Unassembled WGS sequence"/>
</dbReference>
<sequence>MAENKCRLLRTFGPEDSRTIFFLEQWDPSMSAIWGLAGPAVDDLRVSRDARFAFGPGGDTGEFPVADMDLGEQKLVSATTSIAFHPGKNADGEWTEEDRDWTSDPRGLAHLDEANAAGISTFTLSQRGRDDIVLDLGPMDKPLAAMNVCMEDLVTHWGFDPEQQRTVVSPPEIVNMKRVVRTIQSEYPAEALRKGAQAYFALRLTVDESGRVEACEMLNQTVAEDFDMRKHPCSVMQRTAQIEPARDAAGQPVRSYLAHRIFYRIR</sequence>
<keyword evidence="3" id="KW-1185">Reference proteome</keyword>
<protein>
    <submittedName>
        <fullName evidence="2">Energy transducer TonB</fullName>
    </submittedName>
</protein>
<dbReference type="Gene3D" id="3.30.1150.10">
    <property type="match status" value="1"/>
</dbReference>